<keyword evidence="12" id="KW-1015">Disulfide bond</keyword>
<evidence type="ECO:0000256" key="12">
    <source>
        <dbReference type="ARBA" id="ARBA00023157"/>
    </source>
</evidence>
<evidence type="ECO:0000256" key="11">
    <source>
        <dbReference type="ARBA" id="ARBA00023136"/>
    </source>
</evidence>
<name>A0ABQ8HUZ9_9ROSI</name>
<keyword evidence="2" id="KW-0813">Transport</keyword>
<dbReference type="PROSITE" id="PS50089">
    <property type="entry name" value="ZF_RING_2"/>
    <property type="match status" value="1"/>
</dbReference>
<evidence type="ECO:0000256" key="17">
    <source>
        <dbReference type="SAM" id="Phobius"/>
    </source>
</evidence>
<evidence type="ECO:0000259" key="18">
    <source>
        <dbReference type="PROSITE" id="PS50089"/>
    </source>
</evidence>
<evidence type="ECO:0000256" key="6">
    <source>
        <dbReference type="ARBA" id="ARBA00022729"/>
    </source>
</evidence>
<dbReference type="CDD" id="cd02123">
    <property type="entry name" value="PA_C_RZF_like"/>
    <property type="match status" value="1"/>
</dbReference>
<keyword evidence="7 16" id="KW-0863">Zinc-finger</keyword>
<evidence type="ECO:0000256" key="3">
    <source>
        <dbReference type="ARBA" id="ARBA00022554"/>
    </source>
</evidence>
<evidence type="ECO:0000256" key="7">
    <source>
        <dbReference type="ARBA" id="ARBA00022771"/>
    </source>
</evidence>
<evidence type="ECO:0000256" key="4">
    <source>
        <dbReference type="ARBA" id="ARBA00022692"/>
    </source>
</evidence>
<dbReference type="EMBL" id="JAFEMO010000007">
    <property type="protein sequence ID" value="KAH7568191.1"/>
    <property type="molecule type" value="Genomic_DNA"/>
</dbReference>
<dbReference type="InterPro" id="IPR013083">
    <property type="entry name" value="Znf_RING/FYVE/PHD"/>
</dbReference>
<comment type="subcellular location">
    <subcellularLocation>
        <location evidence="15">Endomembrane system</location>
        <topology evidence="15">Single-pass type I membrane protein</topology>
    </subcellularLocation>
    <subcellularLocation>
        <location evidence="1">Protein storage vacuole</location>
    </subcellularLocation>
    <subcellularLocation>
        <location evidence="14">Vacuole membrane</location>
    </subcellularLocation>
</comment>
<dbReference type="Pfam" id="PF17123">
    <property type="entry name" value="zf-RING_11"/>
    <property type="match status" value="1"/>
</dbReference>
<feature type="domain" description="RING-type" evidence="18">
    <location>
        <begin position="215"/>
        <end position="279"/>
    </location>
</feature>
<protein>
    <recommendedName>
        <fullName evidence="18">RING-type domain-containing protein</fullName>
    </recommendedName>
</protein>
<dbReference type="PANTHER" id="PTHR47168:SF5">
    <property type="entry name" value="RING-TYPE DOMAIN-CONTAINING PROTEIN"/>
    <property type="match status" value="1"/>
</dbReference>
<dbReference type="Gene3D" id="3.30.40.10">
    <property type="entry name" value="Zinc/RING finger domain, C3HC4 (zinc finger)"/>
    <property type="match status" value="1"/>
</dbReference>
<dbReference type="Proteomes" id="UP000827721">
    <property type="component" value="Unassembled WGS sequence"/>
</dbReference>
<keyword evidence="9" id="KW-0653">Protein transport</keyword>
<dbReference type="SUPFAM" id="SSF52025">
    <property type="entry name" value="PA domain"/>
    <property type="match status" value="1"/>
</dbReference>
<keyword evidence="3" id="KW-0926">Vacuole</keyword>
<evidence type="ECO:0000256" key="16">
    <source>
        <dbReference type="PROSITE-ProRule" id="PRU00175"/>
    </source>
</evidence>
<dbReference type="InterPro" id="IPR046450">
    <property type="entry name" value="PA_dom_sf"/>
</dbReference>
<organism evidence="19 20">
    <name type="scientific">Xanthoceras sorbifolium</name>
    <dbReference type="NCBI Taxonomy" id="99658"/>
    <lineage>
        <taxon>Eukaryota</taxon>
        <taxon>Viridiplantae</taxon>
        <taxon>Streptophyta</taxon>
        <taxon>Embryophyta</taxon>
        <taxon>Tracheophyta</taxon>
        <taxon>Spermatophyta</taxon>
        <taxon>Magnoliopsida</taxon>
        <taxon>eudicotyledons</taxon>
        <taxon>Gunneridae</taxon>
        <taxon>Pentapetalae</taxon>
        <taxon>rosids</taxon>
        <taxon>malvids</taxon>
        <taxon>Sapindales</taxon>
        <taxon>Sapindaceae</taxon>
        <taxon>Xanthoceroideae</taxon>
        <taxon>Xanthoceras</taxon>
    </lineage>
</organism>
<dbReference type="PANTHER" id="PTHR47168">
    <property type="entry name" value="RING ZINC FINGER DOMAIN SUPERFAMILY PROTEIN-RELATED"/>
    <property type="match status" value="1"/>
</dbReference>
<evidence type="ECO:0000313" key="20">
    <source>
        <dbReference type="Proteomes" id="UP000827721"/>
    </source>
</evidence>
<evidence type="ECO:0000256" key="14">
    <source>
        <dbReference type="ARBA" id="ARBA00037813"/>
    </source>
</evidence>
<proteinExistence type="predicted"/>
<sequence>MFLSAPATRPSGECGSLYLAEPLDACSDLTNDNKVDKISNKTSPFVLIVRGGCSFEDKARRAQKAGFHAAIVYDDEDDGVLVASYFCHYENLTQTHGNNAVAGNSAGIKIHAVFVSKASGETLKQYAGLPDMEVWIIPSFENSAWSIMAISFISLLAMSAVLATCFFVRRHRIRRESPRASRVREFHGMSRRLVKAMPSLIFTAVLEDNSTSRTCAICLEDYSVGEKLRILPCRHTDFTYFFLIIIISKYAVSGISTEFHAFCVDSWLTAWRTFCPVCKRDARTSTGDLPASECTPLLSSSVGSMSSASILSSFRSSLASSSAIQIAPAMSRSPSISHTNSLATTSYIPQSHSSYRQSPSVSVSRSSVDLRNASSQRSHASYLVSPHSLGYPSISPLNSRYMSQYISSPANASPNLVSSGYQLHHPLHCSESAASFSPFASAQSLPDC</sequence>
<gene>
    <name evidence="19" type="ORF">JRO89_XS07G0256100</name>
</gene>
<keyword evidence="10 17" id="KW-1133">Transmembrane helix</keyword>
<keyword evidence="8" id="KW-0862">Zinc</keyword>
<dbReference type="Gene3D" id="3.50.30.30">
    <property type="match status" value="1"/>
</dbReference>
<feature type="transmembrane region" description="Helical" evidence="17">
    <location>
        <begin position="144"/>
        <end position="168"/>
    </location>
</feature>
<dbReference type="SUPFAM" id="SSF57850">
    <property type="entry name" value="RING/U-box"/>
    <property type="match status" value="2"/>
</dbReference>
<evidence type="ECO:0000256" key="8">
    <source>
        <dbReference type="ARBA" id="ARBA00022833"/>
    </source>
</evidence>
<dbReference type="Pfam" id="PF02225">
    <property type="entry name" value="PA"/>
    <property type="match status" value="1"/>
</dbReference>
<keyword evidence="11 17" id="KW-0472">Membrane</keyword>
<evidence type="ECO:0000256" key="10">
    <source>
        <dbReference type="ARBA" id="ARBA00022989"/>
    </source>
</evidence>
<comment type="caution">
    <text evidence="19">The sequence shown here is derived from an EMBL/GenBank/DDBJ whole genome shotgun (WGS) entry which is preliminary data.</text>
</comment>
<evidence type="ECO:0000256" key="15">
    <source>
        <dbReference type="ARBA" id="ARBA00046288"/>
    </source>
</evidence>
<keyword evidence="4 17" id="KW-0812">Transmembrane</keyword>
<evidence type="ECO:0000256" key="1">
    <source>
        <dbReference type="ARBA" id="ARBA00004558"/>
    </source>
</evidence>
<keyword evidence="20" id="KW-1185">Reference proteome</keyword>
<evidence type="ECO:0000256" key="2">
    <source>
        <dbReference type="ARBA" id="ARBA00022448"/>
    </source>
</evidence>
<keyword evidence="6" id="KW-0732">Signal</keyword>
<accession>A0ABQ8HUZ9</accession>
<dbReference type="InterPro" id="IPR001841">
    <property type="entry name" value="Znf_RING"/>
</dbReference>
<reference evidence="19 20" key="1">
    <citation type="submission" date="2021-02" db="EMBL/GenBank/DDBJ databases">
        <title>Plant Genome Project.</title>
        <authorList>
            <person name="Zhang R.-G."/>
        </authorList>
    </citation>
    <scope>NUCLEOTIDE SEQUENCE [LARGE SCALE GENOMIC DNA]</scope>
    <source>
        <tissue evidence="19">Leaves</tissue>
    </source>
</reference>
<dbReference type="InterPro" id="IPR003137">
    <property type="entry name" value="PA_domain"/>
</dbReference>
<evidence type="ECO:0000256" key="9">
    <source>
        <dbReference type="ARBA" id="ARBA00022927"/>
    </source>
</evidence>
<evidence type="ECO:0000313" key="19">
    <source>
        <dbReference type="EMBL" id="KAH7568191.1"/>
    </source>
</evidence>
<dbReference type="InterPro" id="IPR051653">
    <property type="entry name" value="E3_ligase_sorting_rcpt"/>
</dbReference>
<keyword evidence="13" id="KW-0325">Glycoprotein</keyword>
<keyword evidence="5" id="KW-0479">Metal-binding</keyword>
<dbReference type="InterPro" id="IPR044744">
    <property type="entry name" value="ZNRF4/RNF13/RNF167_PA"/>
</dbReference>
<evidence type="ECO:0000256" key="13">
    <source>
        <dbReference type="ARBA" id="ARBA00023180"/>
    </source>
</evidence>
<evidence type="ECO:0000256" key="5">
    <source>
        <dbReference type="ARBA" id="ARBA00022723"/>
    </source>
</evidence>